<feature type="transmembrane region" description="Helical" evidence="2">
    <location>
        <begin position="125"/>
        <end position="151"/>
    </location>
</feature>
<dbReference type="GO" id="GO:0005886">
    <property type="term" value="C:plasma membrane"/>
    <property type="evidence" value="ECO:0007669"/>
    <property type="project" value="TreeGrafter"/>
</dbReference>
<feature type="transmembrane region" description="Helical" evidence="2">
    <location>
        <begin position="245"/>
        <end position="264"/>
    </location>
</feature>
<dbReference type="GO" id="GO:0005412">
    <property type="term" value="F:D-glucose:sodium symporter activity"/>
    <property type="evidence" value="ECO:0007669"/>
    <property type="project" value="TreeGrafter"/>
</dbReference>
<feature type="transmembrane region" description="Helical" evidence="2">
    <location>
        <begin position="537"/>
        <end position="557"/>
    </location>
</feature>
<accession>A0AA41HIP1</accession>
<keyword evidence="2" id="KW-1133">Transmembrane helix</keyword>
<feature type="transmembrane region" description="Helical" evidence="2">
    <location>
        <begin position="389"/>
        <end position="411"/>
    </location>
</feature>
<gene>
    <name evidence="3" type="ORF">KVP70_26755</name>
    <name evidence="4" type="ORF">L1274_002952</name>
</gene>
<feature type="transmembrane region" description="Helical" evidence="2">
    <location>
        <begin position="345"/>
        <end position="369"/>
    </location>
</feature>
<dbReference type="Pfam" id="PF00474">
    <property type="entry name" value="SSF"/>
    <property type="match status" value="1"/>
</dbReference>
<evidence type="ECO:0000313" key="5">
    <source>
        <dbReference type="Proteomes" id="UP001155901"/>
    </source>
</evidence>
<dbReference type="PANTHER" id="PTHR11819:SF195">
    <property type="entry name" value="SODIUM_GLUCOSE COTRANSPORTER 4"/>
    <property type="match status" value="1"/>
</dbReference>
<evidence type="ECO:0000313" key="6">
    <source>
        <dbReference type="Proteomes" id="UP001162889"/>
    </source>
</evidence>
<organism evidence="3 5">
    <name type="scientific">Duganella violaceipulchra</name>
    <dbReference type="NCBI Taxonomy" id="2849652"/>
    <lineage>
        <taxon>Bacteria</taxon>
        <taxon>Pseudomonadati</taxon>
        <taxon>Pseudomonadota</taxon>
        <taxon>Betaproteobacteria</taxon>
        <taxon>Burkholderiales</taxon>
        <taxon>Oxalobacteraceae</taxon>
        <taxon>Telluria group</taxon>
        <taxon>Duganella</taxon>
    </lineage>
</organism>
<dbReference type="PROSITE" id="PS50283">
    <property type="entry name" value="NA_SOLUT_SYMP_3"/>
    <property type="match status" value="1"/>
</dbReference>
<feature type="transmembrane region" description="Helical" evidence="2">
    <location>
        <begin position="448"/>
        <end position="466"/>
    </location>
</feature>
<sequence length="558" mass="59963">MSTFSTLDVTVFLVYFILVAGYGIWVFRRKQGGSGKASHDYFLAEGSLTWWAIGASLIASNISAEQFIGMSGSGFRIGMAIAVYELMAAATLVIVAVFFMPVYLKNRIYTMPQFLEQRYGKAVATTMALFWLGLYVVVNLTSILYLGALAISSLSGIALLPCMLFLAVFAAVITLGGMKVIGYTDVVQVTCLVVGGLVTTWLALDMVAALAHKQGALSGLSELYAHTRDHFDMVLTRDNPNYMDLPGLSVLLGGMWIVNLNYWGCNQYITQRALGADLPTARKGLLFAAFLKLLMPVIVVLPGIAAYALDKSGALGDAMKVGGEINPDRAYPILLNLLPSGLKGIAFAALTAAVVASLAGKANSIATIFTLDIYNKAFNKQASEQRMVWIGRVSVVVAMALAVLIAPMLGIDKKGGFQYIQEYTGFVSPGILAMFLLGFFWKRTTAGAAMFATLGGLVGSIVLKFLPSMMDLSFLVPIGFAKVTAGGLAEIPFLDRMFIVFWVVVAGMVVISKMAGVKRDNLSKPMHIDTSLFRVDGAFALGSAVIAVALTTIYSLWW</sequence>
<comment type="caution">
    <text evidence="3">The sequence shown here is derived from an EMBL/GenBank/DDBJ whole genome shotgun (WGS) entry which is preliminary data.</text>
</comment>
<feature type="transmembrane region" description="Helical" evidence="2">
    <location>
        <begin position="423"/>
        <end position="441"/>
    </location>
</feature>
<evidence type="ECO:0000256" key="2">
    <source>
        <dbReference type="SAM" id="Phobius"/>
    </source>
</evidence>
<keyword evidence="2" id="KW-0812">Transmembrane</keyword>
<evidence type="ECO:0000313" key="3">
    <source>
        <dbReference type="EMBL" id="MBV6324533.1"/>
    </source>
</evidence>
<feature type="transmembrane region" description="Helical" evidence="2">
    <location>
        <begin position="48"/>
        <end position="69"/>
    </location>
</feature>
<feature type="transmembrane region" description="Helical" evidence="2">
    <location>
        <begin position="497"/>
        <end position="516"/>
    </location>
</feature>
<keyword evidence="6" id="KW-1185">Reference proteome</keyword>
<dbReference type="PANTHER" id="PTHR11819">
    <property type="entry name" value="SOLUTE CARRIER FAMILY 5"/>
    <property type="match status" value="1"/>
</dbReference>
<feature type="transmembrane region" description="Helical" evidence="2">
    <location>
        <begin position="189"/>
        <end position="211"/>
    </location>
</feature>
<dbReference type="NCBIfam" id="TIGR00813">
    <property type="entry name" value="sss"/>
    <property type="match status" value="1"/>
</dbReference>
<evidence type="ECO:0000313" key="4">
    <source>
        <dbReference type="EMBL" id="MCP2009239.1"/>
    </source>
</evidence>
<reference evidence="3" key="1">
    <citation type="submission" date="2021-07" db="EMBL/GenBank/DDBJ databases">
        <title>Characterization of violacein-producing bacteria and related species.</title>
        <authorList>
            <person name="Wilson H.S."/>
            <person name="De Leon M.E."/>
        </authorList>
    </citation>
    <scope>NUCLEOTIDE SEQUENCE</scope>
    <source>
        <strain evidence="3">HSC-15S17</strain>
    </source>
</reference>
<dbReference type="RefSeq" id="WP_217945454.1">
    <property type="nucleotide sequence ID" value="NZ_JAHTGR010000018.1"/>
</dbReference>
<proteinExistence type="inferred from homology"/>
<dbReference type="Proteomes" id="UP001162889">
    <property type="component" value="Unassembled WGS sequence"/>
</dbReference>
<evidence type="ECO:0000256" key="1">
    <source>
        <dbReference type="RuleBase" id="RU362091"/>
    </source>
</evidence>
<keyword evidence="2" id="KW-0472">Membrane</keyword>
<dbReference type="EMBL" id="JAHTGR010000018">
    <property type="protein sequence ID" value="MBV6324533.1"/>
    <property type="molecule type" value="Genomic_DNA"/>
</dbReference>
<dbReference type="AlphaFoldDB" id="A0AA41HIP1"/>
<dbReference type="EMBL" id="JALJZU010000005">
    <property type="protein sequence ID" value="MCP2009239.1"/>
    <property type="molecule type" value="Genomic_DNA"/>
</dbReference>
<reference evidence="4" key="2">
    <citation type="submission" date="2022-03" db="EMBL/GenBank/DDBJ databases">
        <title>Genome Encyclopedia of Bacteria and Archaea VI: Functional Genomics of Type Strains.</title>
        <authorList>
            <person name="Whitman W."/>
        </authorList>
    </citation>
    <scope>NUCLEOTIDE SEQUENCE</scope>
    <source>
        <strain evidence="4">HSC-15S17</strain>
    </source>
</reference>
<protein>
    <submittedName>
        <fullName evidence="4">SSS family solute:Na+ symporter</fullName>
    </submittedName>
    <submittedName>
        <fullName evidence="3">Sodium/solute symporter</fullName>
    </submittedName>
</protein>
<dbReference type="InterPro" id="IPR001734">
    <property type="entry name" value="Na/solute_symporter"/>
</dbReference>
<feature type="transmembrane region" description="Helical" evidence="2">
    <location>
        <begin position="157"/>
        <end position="177"/>
    </location>
</feature>
<feature type="transmembrane region" description="Helical" evidence="2">
    <location>
        <begin position="6"/>
        <end position="27"/>
    </location>
</feature>
<feature type="transmembrane region" description="Helical" evidence="2">
    <location>
        <begin position="285"/>
        <end position="309"/>
    </location>
</feature>
<feature type="transmembrane region" description="Helical" evidence="2">
    <location>
        <begin position="81"/>
        <end position="104"/>
    </location>
</feature>
<dbReference type="Proteomes" id="UP001155901">
    <property type="component" value="Unassembled WGS sequence"/>
</dbReference>
<name>A0AA41HIP1_9BURK</name>
<comment type="similarity">
    <text evidence="1">Belongs to the sodium:solute symporter (SSF) (TC 2.A.21) family.</text>
</comment>